<gene>
    <name evidence="2" type="ORF">JR316_010933</name>
</gene>
<sequence>MLSTLSSFSSSSSSSSVSPSPSSSSSTPTPTSLPPPHSSVPPSSQTQTPTSSPLPSSSSPSSQPPTNLDKIATDHPLIYWFVANAINVHCLDARLGCAFGPFGRVKREGAGGRGDEARVKEGDEAQVKDEDEGNDMAGKEKDRSKDKD</sequence>
<evidence type="ECO:0000313" key="2">
    <source>
        <dbReference type="EMBL" id="KAG5164427.1"/>
    </source>
</evidence>
<feature type="compositionally biased region" description="Basic and acidic residues" evidence="1">
    <location>
        <begin position="105"/>
        <end position="128"/>
    </location>
</feature>
<protein>
    <submittedName>
        <fullName evidence="2">Uncharacterized protein</fullName>
    </submittedName>
</protein>
<evidence type="ECO:0000256" key="1">
    <source>
        <dbReference type="SAM" id="MobiDB-lite"/>
    </source>
</evidence>
<organism evidence="2">
    <name type="scientific">Psilocybe cubensis</name>
    <name type="common">Psychedelic mushroom</name>
    <name type="synonym">Stropharia cubensis</name>
    <dbReference type="NCBI Taxonomy" id="181762"/>
    <lineage>
        <taxon>Eukaryota</taxon>
        <taxon>Fungi</taxon>
        <taxon>Dikarya</taxon>
        <taxon>Basidiomycota</taxon>
        <taxon>Agaricomycotina</taxon>
        <taxon>Agaricomycetes</taxon>
        <taxon>Agaricomycetidae</taxon>
        <taxon>Agaricales</taxon>
        <taxon>Agaricineae</taxon>
        <taxon>Strophariaceae</taxon>
        <taxon>Psilocybe</taxon>
    </lineage>
</organism>
<dbReference type="AlphaFoldDB" id="A0A8H7XPJ1"/>
<feature type="region of interest" description="Disordered" evidence="1">
    <location>
        <begin position="101"/>
        <end position="148"/>
    </location>
</feature>
<accession>A0A8H7XPJ1</accession>
<proteinExistence type="predicted"/>
<feature type="compositionally biased region" description="Low complexity" evidence="1">
    <location>
        <begin position="1"/>
        <end position="30"/>
    </location>
</feature>
<feature type="compositionally biased region" description="Basic and acidic residues" evidence="1">
    <location>
        <begin position="137"/>
        <end position="148"/>
    </location>
</feature>
<dbReference type="EMBL" id="JAFIQS010000012">
    <property type="protein sequence ID" value="KAG5164427.1"/>
    <property type="molecule type" value="Genomic_DNA"/>
</dbReference>
<dbReference type="OrthoDB" id="10570784at2759"/>
<feature type="region of interest" description="Disordered" evidence="1">
    <location>
        <begin position="1"/>
        <end position="70"/>
    </location>
</feature>
<reference evidence="2" key="1">
    <citation type="submission" date="2021-02" db="EMBL/GenBank/DDBJ databases">
        <title>Psilocybe cubensis genome.</title>
        <authorList>
            <person name="Mckernan K.J."/>
            <person name="Crawford S."/>
            <person name="Trippe A."/>
            <person name="Kane L.T."/>
            <person name="Mclaughlin S."/>
        </authorList>
    </citation>
    <scope>NUCLEOTIDE SEQUENCE [LARGE SCALE GENOMIC DNA]</scope>
    <source>
        <strain evidence="2">MGC-MH-2018</strain>
    </source>
</reference>
<comment type="caution">
    <text evidence="2">The sequence shown here is derived from an EMBL/GenBank/DDBJ whole genome shotgun (WGS) entry which is preliminary data.</text>
</comment>
<name>A0A8H7XPJ1_PSICU</name>
<feature type="compositionally biased region" description="Low complexity" evidence="1">
    <location>
        <begin position="40"/>
        <end position="66"/>
    </location>
</feature>